<dbReference type="PANTHER" id="PTHR30386">
    <property type="entry name" value="MEMBRANE FUSION SUBUNIT OF EMRAB-TOLC MULTIDRUG EFFLUX PUMP"/>
    <property type="match status" value="1"/>
</dbReference>
<organism evidence="9">
    <name type="scientific">Roseihalotalea indica</name>
    <dbReference type="NCBI Taxonomy" id="2867963"/>
    <lineage>
        <taxon>Bacteria</taxon>
        <taxon>Pseudomonadati</taxon>
        <taxon>Bacteroidota</taxon>
        <taxon>Cytophagia</taxon>
        <taxon>Cytophagales</taxon>
        <taxon>Catalimonadaceae</taxon>
        <taxon>Roseihalotalea</taxon>
    </lineage>
</organism>
<protein>
    <submittedName>
        <fullName evidence="9">HlyD family secretion protein</fullName>
    </submittedName>
</protein>
<evidence type="ECO:0000256" key="2">
    <source>
        <dbReference type="ARBA" id="ARBA00022692"/>
    </source>
</evidence>
<dbReference type="InterPro" id="IPR058625">
    <property type="entry name" value="MdtA-like_BSH"/>
</dbReference>
<dbReference type="InterPro" id="IPR058634">
    <property type="entry name" value="AaeA-lik-b-barrel"/>
</dbReference>
<feature type="coiled-coil region" evidence="5">
    <location>
        <begin position="89"/>
        <end position="116"/>
    </location>
</feature>
<dbReference type="EMBL" id="CP120682">
    <property type="protein sequence ID" value="WKN37947.1"/>
    <property type="molecule type" value="Genomic_DNA"/>
</dbReference>
<proteinExistence type="predicted"/>
<name>A0AA49JJ15_9BACT</name>
<dbReference type="Gene3D" id="2.40.30.170">
    <property type="match status" value="1"/>
</dbReference>
<feature type="domain" description="Multidrug resistance protein MdtA-like barrel-sandwich hybrid" evidence="7">
    <location>
        <begin position="59"/>
        <end position="267"/>
    </location>
</feature>
<accession>A0AA49JJ15</accession>
<reference evidence="9" key="2">
    <citation type="journal article" date="2024" name="Antonie Van Leeuwenhoek">
        <title>Roseihalotalea indica gen. nov., sp. nov., a halophilic Bacteroidetes from mesopelagic Southwest Indian Ocean with higher carbohydrate metabolic potential.</title>
        <authorList>
            <person name="Chen B."/>
            <person name="Zhang M."/>
            <person name="Lin D."/>
            <person name="Ye J."/>
            <person name="Tang K."/>
        </authorList>
    </citation>
    <scope>NUCLEOTIDE SEQUENCE</scope>
    <source>
        <strain evidence="9">TK19036</strain>
    </source>
</reference>
<keyword evidence="3 6" id="KW-1133">Transmembrane helix</keyword>
<gene>
    <name evidence="9" type="ORF">K4G66_04395</name>
</gene>
<evidence type="ECO:0000259" key="8">
    <source>
        <dbReference type="Pfam" id="PF25963"/>
    </source>
</evidence>
<evidence type="ECO:0000256" key="6">
    <source>
        <dbReference type="SAM" id="Phobius"/>
    </source>
</evidence>
<dbReference type="InterPro" id="IPR050739">
    <property type="entry name" value="MFP"/>
</dbReference>
<evidence type="ECO:0000256" key="1">
    <source>
        <dbReference type="ARBA" id="ARBA00004167"/>
    </source>
</evidence>
<evidence type="ECO:0000256" key="5">
    <source>
        <dbReference type="SAM" id="Coils"/>
    </source>
</evidence>
<dbReference type="PRINTS" id="PR01490">
    <property type="entry name" value="RTXTOXIND"/>
</dbReference>
<dbReference type="SUPFAM" id="SSF111369">
    <property type="entry name" value="HlyD-like secretion proteins"/>
    <property type="match status" value="2"/>
</dbReference>
<keyword evidence="4 6" id="KW-0472">Membrane</keyword>
<dbReference type="PANTHER" id="PTHR30386:SF26">
    <property type="entry name" value="TRANSPORT PROTEIN COMB"/>
    <property type="match status" value="1"/>
</dbReference>
<dbReference type="GO" id="GO:0016020">
    <property type="term" value="C:membrane"/>
    <property type="evidence" value="ECO:0007669"/>
    <property type="project" value="UniProtKB-SubCell"/>
</dbReference>
<evidence type="ECO:0000259" key="7">
    <source>
        <dbReference type="Pfam" id="PF25917"/>
    </source>
</evidence>
<dbReference type="Pfam" id="PF25917">
    <property type="entry name" value="BSH_RND"/>
    <property type="match status" value="1"/>
</dbReference>
<dbReference type="Pfam" id="PF25963">
    <property type="entry name" value="Beta-barrel_AAEA"/>
    <property type="match status" value="1"/>
</dbReference>
<evidence type="ECO:0000256" key="4">
    <source>
        <dbReference type="ARBA" id="ARBA00023136"/>
    </source>
</evidence>
<feature type="transmembrane region" description="Helical" evidence="6">
    <location>
        <begin position="18"/>
        <end position="39"/>
    </location>
</feature>
<feature type="coiled-coil region" evidence="5">
    <location>
        <begin position="162"/>
        <end position="196"/>
    </location>
</feature>
<dbReference type="Gene3D" id="1.10.287.470">
    <property type="entry name" value="Helix hairpin bin"/>
    <property type="match status" value="2"/>
</dbReference>
<keyword evidence="5" id="KW-0175">Coiled coil</keyword>
<dbReference type="GO" id="GO:0055085">
    <property type="term" value="P:transmembrane transport"/>
    <property type="evidence" value="ECO:0007669"/>
    <property type="project" value="InterPro"/>
</dbReference>
<reference evidence="9" key="1">
    <citation type="journal article" date="2023" name="Comput. Struct. Biotechnol. J.">
        <title>Discovery of a novel marine Bacteroidetes with a rich repertoire of carbohydrate-active enzymes.</title>
        <authorList>
            <person name="Chen B."/>
            <person name="Liu G."/>
            <person name="Chen Q."/>
            <person name="Wang H."/>
            <person name="Liu L."/>
            <person name="Tang K."/>
        </authorList>
    </citation>
    <scope>NUCLEOTIDE SEQUENCE</scope>
    <source>
        <strain evidence="9">TK19036</strain>
    </source>
</reference>
<feature type="domain" description="p-hydroxybenzoic acid efflux pump subunit AaeA-like beta-barrel" evidence="8">
    <location>
        <begin position="271"/>
        <end position="364"/>
    </location>
</feature>
<evidence type="ECO:0000313" key="9">
    <source>
        <dbReference type="EMBL" id="WKN37947.1"/>
    </source>
</evidence>
<evidence type="ECO:0000256" key="3">
    <source>
        <dbReference type="ARBA" id="ARBA00022989"/>
    </source>
</evidence>
<dbReference type="AlphaFoldDB" id="A0AA49JJ15"/>
<dbReference type="Gene3D" id="2.40.50.100">
    <property type="match status" value="1"/>
</dbReference>
<keyword evidence="2 6" id="KW-0812">Transmembrane</keyword>
<sequence>METQTEIEQKADKKSNKLFPIIFGAIIILGATFGIIKYIHSLHYQDTDDAQIESDISPIIPKVSGYVDAIRITDNQTVKKGDTLVILDARDYELRVEQAEAAYENALANLEVVKAGVNASQAGVTTAQANIGTVEANIEAAKVKLWQADQDFKRYSNLIEDHSITQQQFEQAKAAKESAEKQLEVWQRQKTVASEQRKANVSQTAVSSGNVSVAETNVKMRKSELDMAKLQLSYTVLTAPIDGVVSRKNIEVGQLVQAGQSLFAIVEQSDLWVVANFKETELNKMQAGQEVEISVDAYPGVEYRGRVESFSAATGAKFSLLPPDNATGNFVKVVQRVPVKIVFNDDQQNLERLRAGMNVEVEVHLN</sequence>
<comment type="subcellular location">
    <subcellularLocation>
        <location evidence="1">Membrane</location>
        <topology evidence="1">Single-pass membrane protein</topology>
    </subcellularLocation>
</comment>